<keyword evidence="3" id="KW-1185">Reference proteome</keyword>
<dbReference type="InterPro" id="IPR007060">
    <property type="entry name" value="FtsL/DivIC"/>
</dbReference>
<feature type="coiled-coil region" evidence="1">
    <location>
        <begin position="42"/>
        <end position="69"/>
    </location>
</feature>
<name>A0A5B8LG53_9SPHN</name>
<evidence type="ECO:0000313" key="3">
    <source>
        <dbReference type="Proteomes" id="UP000315673"/>
    </source>
</evidence>
<dbReference type="OrthoDB" id="9815600at2"/>
<dbReference type="Proteomes" id="UP000315673">
    <property type="component" value="Chromosome"/>
</dbReference>
<reference evidence="2 3" key="1">
    <citation type="submission" date="2019-07" db="EMBL/GenBank/DDBJ databases">
        <title>Full genome sequence of Sphingomonas sp. 4R-6-7(HKS19).</title>
        <authorList>
            <person name="Im W.-T."/>
        </authorList>
    </citation>
    <scope>NUCLEOTIDE SEQUENCE [LARGE SCALE GENOMIC DNA]</scope>
    <source>
        <strain evidence="2 3">HKS19</strain>
    </source>
</reference>
<dbReference type="KEGG" id="spai:FPZ24_07020"/>
<dbReference type="Pfam" id="PF04977">
    <property type="entry name" value="DivIC"/>
    <property type="match status" value="1"/>
</dbReference>
<accession>A0A5B8LG53</accession>
<gene>
    <name evidence="2" type="ORF">FPZ24_07020</name>
</gene>
<evidence type="ECO:0000313" key="2">
    <source>
        <dbReference type="EMBL" id="QDZ07258.1"/>
    </source>
</evidence>
<sequence length="104" mass="11772">MTRRPTTFRSVFRRAAFPALALAIMAFFGTYAVVGSNGALAYGDYQRMLERQQQHLVALKRQQAEIANRVQLLDPKKVDPDMADELTRKQLNVVNPNEVVVPLK</sequence>
<keyword evidence="1" id="KW-0175">Coiled coil</keyword>
<dbReference type="AlphaFoldDB" id="A0A5B8LG53"/>
<dbReference type="EMBL" id="CP042306">
    <property type="protein sequence ID" value="QDZ07258.1"/>
    <property type="molecule type" value="Genomic_DNA"/>
</dbReference>
<organism evidence="2 3">
    <name type="scientific">Sphingomonas panacisoli</name>
    <dbReference type="NCBI Taxonomy" id="1813879"/>
    <lineage>
        <taxon>Bacteria</taxon>
        <taxon>Pseudomonadati</taxon>
        <taxon>Pseudomonadota</taxon>
        <taxon>Alphaproteobacteria</taxon>
        <taxon>Sphingomonadales</taxon>
        <taxon>Sphingomonadaceae</taxon>
        <taxon>Sphingomonas</taxon>
    </lineage>
</organism>
<evidence type="ECO:0000256" key="1">
    <source>
        <dbReference type="SAM" id="Coils"/>
    </source>
</evidence>
<proteinExistence type="predicted"/>
<protein>
    <submittedName>
        <fullName evidence="2">Septum formation initiator family protein</fullName>
    </submittedName>
</protein>
<dbReference type="RefSeq" id="WP_146570513.1">
    <property type="nucleotide sequence ID" value="NZ_CP042306.1"/>
</dbReference>